<geneLocation type="plasmid" evidence="2">
    <name>pCME4A9I</name>
</geneLocation>
<dbReference type="Gene3D" id="3.30.200.20">
    <property type="entry name" value="Phosphorylase Kinase, domain 1"/>
    <property type="match status" value="1"/>
</dbReference>
<keyword evidence="4" id="KW-1185">Reference proteome</keyword>
<evidence type="ECO:0000259" key="1">
    <source>
        <dbReference type="Pfam" id="PF01636"/>
    </source>
</evidence>
<dbReference type="KEGG" id="cman:A9D14_15010"/>
<dbReference type="PANTHER" id="PTHR21310">
    <property type="entry name" value="AMINOGLYCOSIDE PHOSPHOTRANSFERASE-RELATED-RELATED"/>
    <property type="match status" value="1"/>
</dbReference>
<dbReference type="EMBL" id="CP060053">
    <property type="protein sequence ID" value="QNE07069.1"/>
    <property type="molecule type" value="Genomic_DNA"/>
</dbReference>
<dbReference type="PANTHER" id="PTHR21310:SF40">
    <property type="entry name" value="AMINOGLYCOSIDE PHOSPHOTRANSFERASE DOMAIN-CONTAINING PROTEIN-RELATED"/>
    <property type="match status" value="1"/>
</dbReference>
<evidence type="ECO:0000313" key="2">
    <source>
        <dbReference type="EMBL" id="ARU17685.1"/>
    </source>
</evidence>
<organism evidence="2 4">
    <name type="scientific">Croceicoccus marinus</name>
    <dbReference type="NCBI Taxonomy" id="450378"/>
    <lineage>
        <taxon>Bacteria</taxon>
        <taxon>Pseudomonadati</taxon>
        <taxon>Pseudomonadota</taxon>
        <taxon>Alphaproteobacteria</taxon>
        <taxon>Sphingomonadales</taxon>
        <taxon>Erythrobacteraceae</taxon>
        <taxon>Croceicoccus</taxon>
    </lineage>
</organism>
<sequence length="375" mass="42291">MTPSQVRERLRDWLEANVDGWRNVRIEPLEVTTGSGFSAQIFFVDVEYTSPNGPQSKTLVVRRQPQDHEVVFGSSLELQGQMIAALDALGSIPVPEWIGMELDPAVLEMPFIVMGRVDGHAATQNPNYNKAGWLCEMSPDQRAATWRNAVEAFAGMAQIDWQDDGFGFMTRADWGTPGLDQYLGYIEAWYNACRKNRDMPYVDAAIDYIRKHQPTDTPVNVLWGDSTPSNVMFAQDGRVNALIDWELAALGPAELDLAWWLYFDDLFSRRFGVERLEGLPTRDETVAIWEAATGRKALHLKYYDVVVALRMALVVVGAFDRQVAMDNIPSTNKSLNANFMTLYLAERLGMDLPELGPDFYAFMSNMTPVDQKQET</sequence>
<evidence type="ECO:0000313" key="4">
    <source>
        <dbReference type="Proteomes" id="UP000195807"/>
    </source>
</evidence>
<dbReference type="Proteomes" id="UP000515297">
    <property type="component" value="Plasmid plas1"/>
</dbReference>
<evidence type="ECO:0000313" key="3">
    <source>
        <dbReference type="EMBL" id="QNE07069.1"/>
    </source>
</evidence>
<dbReference type="STRING" id="450378.GCA_001661675_03016"/>
<dbReference type="InterPro" id="IPR002575">
    <property type="entry name" value="Aminoglycoside_PTrfase"/>
</dbReference>
<dbReference type="OrthoDB" id="3806873at2"/>
<dbReference type="InterPro" id="IPR011009">
    <property type="entry name" value="Kinase-like_dom_sf"/>
</dbReference>
<dbReference type="Pfam" id="PF01636">
    <property type="entry name" value="APH"/>
    <property type="match status" value="1"/>
</dbReference>
<keyword evidence="2" id="KW-0808">Transferase</keyword>
<protein>
    <submittedName>
        <fullName evidence="2 3">Phosphotransferase</fullName>
    </submittedName>
</protein>
<reference evidence="2 4" key="1">
    <citation type="submission" date="2017-01" db="EMBL/GenBank/DDBJ databases">
        <title>Complete genome sequence of esterase-producing bacterium Croceicoccus marinus E4A9.</title>
        <authorList>
            <person name="Wu Y.-H."/>
            <person name="Cheng H."/>
            <person name="Xu L."/>
            <person name="Huo Y.-Y."/>
            <person name="Wang C.-S."/>
            <person name="Xu X.-W."/>
        </authorList>
    </citation>
    <scope>NUCLEOTIDE SEQUENCE [LARGE SCALE GENOMIC DNA]</scope>
    <source>
        <strain evidence="2 4">E4A9</strain>
        <plasmid evidence="2">pCME4A9I</plasmid>
        <plasmid evidence="4">Plasmid pcme4a9i</plasmid>
    </source>
</reference>
<dbReference type="EMBL" id="CP019603">
    <property type="protein sequence ID" value="ARU17685.1"/>
    <property type="molecule type" value="Genomic_DNA"/>
</dbReference>
<dbReference type="InterPro" id="IPR051678">
    <property type="entry name" value="AGP_Transferase"/>
</dbReference>
<proteinExistence type="predicted"/>
<feature type="domain" description="Aminoglycoside phosphotransferase" evidence="1">
    <location>
        <begin position="53"/>
        <end position="279"/>
    </location>
</feature>
<evidence type="ECO:0000313" key="5">
    <source>
        <dbReference type="Proteomes" id="UP000515297"/>
    </source>
</evidence>
<geneLocation type="plasmid" evidence="4">
    <name>pcme4a9i</name>
</geneLocation>
<dbReference type="Proteomes" id="UP000195807">
    <property type="component" value="Plasmid pCME4A9I"/>
</dbReference>
<keyword evidence="2" id="KW-0614">Plasmid</keyword>
<accession>A0A1Z1FG27</accession>
<dbReference type="RefSeq" id="WP_066849681.1">
    <property type="nucleotide sequence ID" value="NZ_CP019603.1"/>
</dbReference>
<reference evidence="3 5" key="2">
    <citation type="submission" date="2020-08" db="EMBL/GenBank/DDBJ databases">
        <authorList>
            <person name="Liu G."/>
            <person name="Sun C."/>
        </authorList>
    </citation>
    <scope>NUCLEOTIDE SEQUENCE [LARGE SCALE GENOMIC DNA]</scope>
    <source>
        <strain evidence="3 5">OT19</strain>
        <plasmid evidence="3 5">plas1</plasmid>
    </source>
</reference>
<dbReference type="AlphaFoldDB" id="A0A1Z1FG27"/>
<dbReference type="Gene3D" id="3.90.1200.10">
    <property type="match status" value="1"/>
</dbReference>
<dbReference type="SUPFAM" id="SSF56112">
    <property type="entry name" value="Protein kinase-like (PK-like)"/>
    <property type="match status" value="1"/>
</dbReference>
<gene>
    <name evidence="2" type="ORF">A9D14_15010</name>
    <name evidence="3" type="ORF">H4O24_18740</name>
</gene>
<name>A0A1Z1FG27_9SPHN</name>
<geneLocation type="plasmid" evidence="3 5">
    <name>plas1</name>
</geneLocation>
<dbReference type="InterPro" id="IPR041726">
    <property type="entry name" value="ACAD10_11_N"/>
</dbReference>
<dbReference type="GO" id="GO:0016740">
    <property type="term" value="F:transferase activity"/>
    <property type="evidence" value="ECO:0007669"/>
    <property type="project" value="UniProtKB-KW"/>
</dbReference>
<dbReference type="CDD" id="cd05154">
    <property type="entry name" value="ACAD10_11_N-like"/>
    <property type="match status" value="1"/>
</dbReference>